<protein>
    <recommendedName>
        <fullName evidence="1">PseI/NeuA/B-like domain-containing protein</fullName>
    </recommendedName>
</protein>
<dbReference type="InterPro" id="IPR013785">
    <property type="entry name" value="Aldolase_TIM"/>
</dbReference>
<dbReference type="EMBL" id="UINC01124581">
    <property type="protein sequence ID" value="SVD01825.1"/>
    <property type="molecule type" value="Genomic_DNA"/>
</dbReference>
<feature type="non-terminal residue" evidence="2">
    <location>
        <position position="240"/>
    </location>
</feature>
<dbReference type="SUPFAM" id="SSF51569">
    <property type="entry name" value="Aldolase"/>
    <property type="match status" value="1"/>
</dbReference>
<name>A0A382RXC1_9ZZZZ</name>
<dbReference type="InterPro" id="IPR051690">
    <property type="entry name" value="PseI-like"/>
</dbReference>
<evidence type="ECO:0000259" key="1">
    <source>
        <dbReference type="Pfam" id="PF03102"/>
    </source>
</evidence>
<feature type="domain" description="PseI/NeuA/B-like" evidence="1">
    <location>
        <begin position="39"/>
        <end position="240"/>
    </location>
</feature>
<organism evidence="2">
    <name type="scientific">marine metagenome</name>
    <dbReference type="NCBI Taxonomy" id="408172"/>
    <lineage>
        <taxon>unclassified sequences</taxon>
        <taxon>metagenomes</taxon>
        <taxon>ecological metagenomes</taxon>
    </lineage>
</organism>
<proteinExistence type="predicted"/>
<dbReference type="AlphaFoldDB" id="A0A382RXC1"/>
<dbReference type="PANTHER" id="PTHR42966:SF1">
    <property type="entry name" value="SIALIC ACID SYNTHASE"/>
    <property type="match status" value="1"/>
</dbReference>
<sequence>MAKIHLKIDDPNHTFIIAEAGSNWKSGSYEEDLEQAKKLIKIASKAGADAVKFQTYKADTVYAYNAGNSNYLAEQGINKEINEIFEYLSMPYEMISELSQICNDEKIIFMSTPFSVEDAKQIDPFVSLHKIASFEINHVRLIEFLSKTEKPILISTGASTFDEIDFAVNLIKNNKNNEIGLLQCTSKYPAPIESLNLSAIPKMKERYNIPIGFSDHSVEPLIGPLTAVGLGATIIEKHFT</sequence>
<reference evidence="2" key="1">
    <citation type="submission" date="2018-05" db="EMBL/GenBank/DDBJ databases">
        <authorList>
            <person name="Lanie J.A."/>
            <person name="Ng W.-L."/>
            <person name="Kazmierczak K.M."/>
            <person name="Andrzejewski T.M."/>
            <person name="Davidsen T.M."/>
            <person name="Wayne K.J."/>
            <person name="Tettelin H."/>
            <person name="Glass J.I."/>
            <person name="Rusch D."/>
            <person name="Podicherti R."/>
            <person name="Tsui H.-C.T."/>
            <person name="Winkler M.E."/>
        </authorList>
    </citation>
    <scope>NUCLEOTIDE SEQUENCE</scope>
</reference>
<dbReference type="InterPro" id="IPR013132">
    <property type="entry name" value="PseI/NeuA/B-like_N"/>
</dbReference>
<dbReference type="GO" id="GO:0016051">
    <property type="term" value="P:carbohydrate biosynthetic process"/>
    <property type="evidence" value="ECO:0007669"/>
    <property type="project" value="InterPro"/>
</dbReference>
<dbReference type="Pfam" id="PF03102">
    <property type="entry name" value="NeuB"/>
    <property type="match status" value="1"/>
</dbReference>
<gene>
    <name evidence="2" type="ORF">METZ01_LOCUS354679</name>
</gene>
<evidence type="ECO:0000313" key="2">
    <source>
        <dbReference type="EMBL" id="SVD01825.1"/>
    </source>
</evidence>
<dbReference type="PANTHER" id="PTHR42966">
    <property type="entry name" value="N-ACETYLNEURAMINATE SYNTHASE"/>
    <property type="match status" value="1"/>
</dbReference>
<dbReference type="GO" id="GO:0047444">
    <property type="term" value="F:N-acylneuraminate-9-phosphate synthase activity"/>
    <property type="evidence" value="ECO:0007669"/>
    <property type="project" value="TreeGrafter"/>
</dbReference>
<dbReference type="Gene3D" id="3.20.20.70">
    <property type="entry name" value="Aldolase class I"/>
    <property type="match status" value="1"/>
</dbReference>
<accession>A0A382RXC1</accession>